<evidence type="ECO:0000313" key="7">
    <source>
        <dbReference type="Proteomes" id="UP000504624"/>
    </source>
</evidence>
<dbReference type="GO" id="GO:0070527">
    <property type="term" value="P:platelet aggregation"/>
    <property type="evidence" value="ECO:0007669"/>
    <property type="project" value="TreeGrafter"/>
</dbReference>
<dbReference type="InterPro" id="IPR036056">
    <property type="entry name" value="Fibrinogen-like_C"/>
</dbReference>
<dbReference type="AlphaFoldDB" id="A0A6J0H7M3"/>
<dbReference type="Gene3D" id="4.10.530.10">
    <property type="entry name" value="Gamma-fibrinogen Carboxyl Terminal Fragment, domain 2"/>
    <property type="match status" value="1"/>
</dbReference>
<name>A0A6J0H7M3_9PASS</name>
<dbReference type="GO" id="GO:0034116">
    <property type="term" value="P:positive regulation of heterotypic cell-cell adhesion"/>
    <property type="evidence" value="ECO:0007669"/>
    <property type="project" value="TreeGrafter"/>
</dbReference>
<evidence type="ECO:0000256" key="5">
    <source>
        <dbReference type="SAM" id="SignalP"/>
    </source>
</evidence>
<dbReference type="GO" id="GO:0030674">
    <property type="term" value="F:protein-macromolecule adaptor activity"/>
    <property type="evidence" value="ECO:0007669"/>
    <property type="project" value="TreeGrafter"/>
</dbReference>
<proteinExistence type="predicted"/>
<dbReference type="OrthoDB" id="7725475at2759"/>
<feature type="signal peptide" evidence="5">
    <location>
        <begin position="1"/>
        <end position="17"/>
    </location>
</feature>
<comment type="subcellular location">
    <subcellularLocation>
        <location evidence="1">Secreted</location>
    </subcellularLocation>
</comment>
<feature type="domain" description="Fibrinogen C-terminal" evidence="6">
    <location>
        <begin position="85"/>
        <end position="319"/>
    </location>
</feature>
<evidence type="ECO:0000256" key="4">
    <source>
        <dbReference type="ARBA" id="ARBA00023180"/>
    </source>
</evidence>
<feature type="chain" id="PRO_5044637325" evidence="5">
    <location>
        <begin position="18"/>
        <end position="334"/>
    </location>
</feature>
<keyword evidence="2" id="KW-0964">Secreted</keyword>
<evidence type="ECO:0000313" key="8">
    <source>
        <dbReference type="RefSeq" id="XP_017670591.1"/>
    </source>
</evidence>
<dbReference type="PROSITE" id="PS00514">
    <property type="entry name" value="FIBRINOGEN_C_1"/>
    <property type="match status" value="1"/>
</dbReference>
<dbReference type="SUPFAM" id="SSF56496">
    <property type="entry name" value="Fibrinogen C-terminal domain-like"/>
    <property type="match status" value="1"/>
</dbReference>
<dbReference type="SMART" id="SM00186">
    <property type="entry name" value="FBG"/>
    <property type="match status" value="1"/>
</dbReference>
<dbReference type="CDD" id="cd00087">
    <property type="entry name" value="FReD"/>
    <property type="match status" value="1"/>
</dbReference>
<dbReference type="NCBIfam" id="NF040941">
    <property type="entry name" value="GGGWT_bact"/>
    <property type="match status" value="1"/>
</dbReference>
<dbReference type="GO" id="GO:0042730">
    <property type="term" value="P:fibrinolysis"/>
    <property type="evidence" value="ECO:0007669"/>
    <property type="project" value="TreeGrafter"/>
</dbReference>
<dbReference type="PANTHER" id="PTHR47221:SF5">
    <property type="entry name" value="FIBRINOGEN C-TERMINAL DOMAIN-CONTAINING PROTEIN"/>
    <property type="match status" value="1"/>
</dbReference>
<dbReference type="RefSeq" id="XP_017670591.1">
    <property type="nucleotide sequence ID" value="XM_017815102.1"/>
</dbReference>
<evidence type="ECO:0000256" key="3">
    <source>
        <dbReference type="ARBA" id="ARBA00023157"/>
    </source>
</evidence>
<dbReference type="GeneID" id="108497470"/>
<dbReference type="PROSITE" id="PS51406">
    <property type="entry name" value="FIBRINOGEN_C_2"/>
    <property type="match status" value="1"/>
</dbReference>
<dbReference type="InterPro" id="IPR002181">
    <property type="entry name" value="Fibrinogen_a/b/g_C_dom"/>
</dbReference>
<dbReference type="GO" id="GO:0005577">
    <property type="term" value="C:fibrinogen complex"/>
    <property type="evidence" value="ECO:0007669"/>
    <property type="project" value="TreeGrafter"/>
</dbReference>
<gene>
    <name evidence="8 9" type="primary">LOC108497470</name>
</gene>
<keyword evidence="5" id="KW-0732">Signal</keyword>
<dbReference type="Gene3D" id="3.90.215.10">
    <property type="entry name" value="Gamma Fibrinogen, chain A, domain 1"/>
    <property type="match status" value="1"/>
</dbReference>
<reference evidence="8 9" key="1">
    <citation type="submission" date="2025-04" db="UniProtKB">
        <authorList>
            <consortium name="RefSeq"/>
        </authorList>
    </citation>
    <scope>IDENTIFICATION</scope>
</reference>
<keyword evidence="3" id="KW-1015">Disulfide bond</keyword>
<evidence type="ECO:0000256" key="2">
    <source>
        <dbReference type="ARBA" id="ARBA00022525"/>
    </source>
</evidence>
<dbReference type="InterPro" id="IPR014716">
    <property type="entry name" value="Fibrinogen_a/b/g_C_1"/>
</dbReference>
<sequence>MMHRLLLLLLLVSFSSPAPRFSDKDVCLLDNNNLRQRLKQLQDLLYLYDLQLKDILENTYHRTKSGLFSGNRSMQHEILLPTTSGNLIVYDQDCSAVYNRKNTKSGYYRIRPRADREPFLVYCEMSDGGGWTVIQRRSNGRENFNRKWDEYKLGFGRFQGKNDEYWLGNDHIYDLLARGESSLKIELMDWHGERRYAVYENFQLANEQDNYRLWFGTYSGNAGDALSAGSNFEDQWSASHRGMQFTTFDKDHDRFLAGNCASENKGGWWFNRCHAANLNGRYYRRGRYKGSHDDGVVWSTWHGMWYSLKYSAMKIRAPFFIDSESGDGENSQGS</sequence>
<dbReference type="Proteomes" id="UP000504624">
    <property type="component" value="Unplaced"/>
</dbReference>
<keyword evidence="7" id="KW-1185">Reference proteome</keyword>
<evidence type="ECO:0000256" key="1">
    <source>
        <dbReference type="ARBA" id="ARBA00004613"/>
    </source>
</evidence>
<organism evidence="7 9">
    <name type="scientific">Lepidothrix coronata</name>
    <name type="common">blue-crowned manakin</name>
    <dbReference type="NCBI Taxonomy" id="321398"/>
    <lineage>
        <taxon>Eukaryota</taxon>
        <taxon>Metazoa</taxon>
        <taxon>Chordata</taxon>
        <taxon>Craniata</taxon>
        <taxon>Vertebrata</taxon>
        <taxon>Euteleostomi</taxon>
        <taxon>Archelosauria</taxon>
        <taxon>Archosauria</taxon>
        <taxon>Dinosauria</taxon>
        <taxon>Saurischia</taxon>
        <taxon>Theropoda</taxon>
        <taxon>Coelurosauria</taxon>
        <taxon>Aves</taxon>
        <taxon>Neognathae</taxon>
        <taxon>Neoaves</taxon>
        <taxon>Telluraves</taxon>
        <taxon>Australaves</taxon>
        <taxon>Passeriformes</taxon>
        <taxon>Pipridae</taxon>
        <taxon>Lepidothrix</taxon>
    </lineage>
</organism>
<evidence type="ECO:0000313" key="9">
    <source>
        <dbReference type="RefSeq" id="XP_017670593.1"/>
    </source>
</evidence>
<dbReference type="PANTHER" id="PTHR47221">
    <property type="entry name" value="FIBRINOGEN ALPHA CHAIN"/>
    <property type="match status" value="1"/>
</dbReference>
<accession>A0A6J0H7M3</accession>
<dbReference type="InterPro" id="IPR020837">
    <property type="entry name" value="Fibrinogen_CS"/>
</dbReference>
<dbReference type="Pfam" id="PF00147">
    <property type="entry name" value="Fibrinogen_C"/>
    <property type="match status" value="1"/>
</dbReference>
<dbReference type="FunFam" id="3.90.215.10:FF:000001">
    <property type="entry name" value="Tenascin isoform 1"/>
    <property type="match status" value="1"/>
</dbReference>
<protein>
    <submittedName>
        <fullName evidence="8 9">Fibrinogen-like protein 1</fullName>
    </submittedName>
</protein>
<dbReference type="GO" id="GO:0072377">
    <property type="term" value="P:blood coagulation, common pathway"/>
    <property type="evidence" value="ECO:0007669"/>
    <property type="project" value="TreeGrafter"/>
</dbReference>
<dbReference type="RefSeq" id="XP_017670593.1">
    <property type="nucleotide sequence ID" value="XM_017815104.1"/>
</dbReference>
<keyword evidence="4" id="KW-0325">Glycoprotein</keyword>
<dbReference type="InterPro" id="IPR037579">
    <property type="entry name" value="FIB_ANG-like"/>
</dbReference>
<dbReference type="GO" id="GO:0005201">
    <property type="term" value="F:extracellular matrix structural constituent"/>
    <property type="evidence" value="ECO:0007669"/>
    <property type="project" value="TreeGrafter"/>
</dbReference>
<evidence type="ECO:0000259" key="6">
    <source>
        <dbReference type="PROSITE" id="PS51406"/>
    </source>
</evidence>